<feature type="domain" description="HTH tetR-type" evidence="3">
    <location>
        <begin position="17"/>
        <end position="77"/>
    </location>
</feature>
<dbReference type="SUPFAM" id="SSF48498">
    <property type="entry name" value="Tetracyclin repressor-like, C-terminal domain"/>
    <property type="match status" value="1"/>
</dbReference>
<dbReference type="Gene3D" id="1.10.357.10">
    <property type="entry name" value="Tetracycline Repressor, domain 2"/>
    <property type="match status" value="1"/>
</dbReference>
<dbReference type="InterPro" id="IPR009057">
    <property type="entry name" value="Homeodomain-like_sf"/>
</dbReference>
<dbReference type="InterPro" id="IPR001647">
    <property type="entry name" value="HTH_TetR"/>
</dbReference>
<evidence type="ECO:0000313" key="5">
    <source>
        <dbReference type="Proteomes" id="UP000321379"/>
    </source>
</evidence>
<sequence length="199" mass="21749">MSGHRAYHEQMSDPRVQRTRLHVLNTARQMLGERSGEPLTLTSLATRAQVSRRTLYTHWGTIERVISDAVTLHENSDGLSPEGLSPRERLEIYLATIRERLHDPVTNVALATLIHQAAQDGAASEPLAALGAWPLDAFTDTVGPVTLDQYLQIVGPLFLSEFVMREPASDALLAQLVQTGLDILALDEFAPVAGAPQPV</sequence>
<evidence type="ECO:0000313" key="4">
    <source>
        <dbReference type="EMBL" id="TXN31034.1"/>
    </source>
</evidence>
<reference evidence="4 5" key="1">
    <citation type="submission" date="2019-08" db="EMBL/GenBank/DDBJ databases">
        <title>Bacterial whole genome sequence for Glaciihabitans sp. CHu50b-6-2.</title>
        <authorList>
            <person name="Jin L."/>
        </authorList>
    </citation>
    <scope>NUCLEOTIDE SEQUENCE [LARGE SCALE GENOMIC DNA]</scope>
    <source>
        <strain evidence="4 5">CHu50b-6-2</strain>
    </source>
</reference>
<protein>
    <submittedName>
        <fullName evidence="4">TetR/AcrR family transcriptional regulator</fullName>
    </submittedName>
</protein>
<name>A0A5C8UR26_9MICO</name>
<dbReference type="PROSITE" id="PS50977">
    <property type="entry name" value="HTH_TETR_2"/>
    <property type="match status" value="1"/>
</dbReference>
<dbReference type="Pfam" id="PF00440">
    <property type="entry name" value="TetR_N"/>
    <property type="match status" value="1"/>
</dbReference>
<proteinExistence type="predicted"/>
<keyword evidence="5" id="KW-1185">Reference proteome</keyword>
<dbReference type="EMBL" id="VRMG01000005">
    <property type="protein sequence ID" value="TXN31034.1"/>
    <property type="molecule type" value="Genomic_DNA"/>
</dbReference>
<accession>A0A5C8UR26</accession>
<dbReference type="SUPFAM" id="SSF46689">
    <property type="entry name" value="Homeodomain-like"/>
    <property type="match status" value="1"/>
</dbReference>
<evidence type="ECO:0000256" key="1">
    <source>
        <dbReference type="ARBA" id="ARBA00023125"/>
    </source>
</evidence>
<organism evidence="4 5">
    <name type="scientific">Lacisediminihabitans profunda</name>
    <dbReference type="NCBI Taxonomy" id="2594790"/>
    <lineage>
        <taxon>Bacteria</taxon>
        <taxon>Bacillati</taxon>
        <taxon>Actinomycetota</taxon>
        <taxon>Actinomycetes</taxon>
        <taxon>Micrococcales</taxon>
        <taxon>Microbacteriaceae</taxon>
        <taxon>Lacisediminihabitans</taxon>
    </lineage>
</organism>
<dbReference type="AlphaFoldDB" id="A0A5C8UR26"/>
<keyword evidence="1 2" id="KW-0238">DNA-binding</keyword>
<feature type="DNA-binding region" description="H-T-H motif" evidence="2">
    <location>
        <begin position="40"/>
        <end position="59"/>
    </location>
</feature>
<evidence type="ECO:0000259" key="3">
    <source>
        <dbReference type="PROSITE" id="PS50977"/>
    </source>
</evidence>
<dbReference type="GO" id="GO:0003677">
    <property type="term" value="F:DNA binding"/>
    <property type="evidence" value="ECO:0007669"/>
    <property type="project" value="UniProtKB-UniRule"/>
</dbReference>
<evidence type="ECO:0000256" key="2">
    <source>
        <dbReference type="PROSITE-ProRule" id="PRU00335"/>
    </source>
</evidence>
<dbReference type="Proteomes" id="UP000321379">
    <property type="component" value="Unassembled WGS sequence"/>
</dbReference>
<gene>
    <name evidence="4" type="ORF">FVP33_05405</name>
</gene>
<dbReference type="InterPro" id="IPR036271">
    <property type="entry name" value="Tet_transcr_reg_TetR-rel_C_sf"/>
</dbReference>
<comment type="caution">
    <text evidence="4">The sequence shown here is derived from an EMBL/GenBank/DDBJ whole genome shotgun (WGS) entry which is preliminary data.</text>
</comment>